<dbReference type="EMBL" id="QGKV02001507">
    <property type="protein sequence ID" value="KAF3529795.1"/>
    <property type="molecule type" value="Genomic_DNA"/>
</dbReference>
<reference evidence="1 2" key="1">
    <citation type="journal article" date="2020" name="BMC Genomics">
        <title>Intraspecific diversification of the crop wild relative Brassica cretica Lam. using demographic model selection.</title>
        <authorList>
            <person name="Kioukis A."/>
            <person name="Michalopoulou V.A."/>
            <person name="Briers L."/>
            <person name="Pirintsos S."/>
            <person name="Studholme D.J."/>
            <person name="Pavlidis P."/>
            <person name="Sarris P.F."/>
        </authorList>
    </citation>
    <scope>NUCLEOTIDE SEQUENCE [LARGE SCALE GENOMIC DNA]</scope>
    <source>
        <strain evidence="2">cv. PFS-1207/04</strain>
    </source>
</reference>
<evidence type="ECO:0000313" key="2">
    <source>
        <dbReference type="Proteomes" id="UP000266723"/>
    </source>
</evidence>
<sequence>MLLIQHDTPSSMTNQGYGVVHVPCAFGLGCLGSAVELSRANQERASINVMARASIDASSDKHYRTDQ</sequence>
<protein>
    <submittedName>
        <fullName evidence="1">Uncharacterized protein</fullName>
    </submittedName>
</protein>
<accession>A0ABQ7BCC0</accession>
<evidence type="ECO:0000313" key="1">
    <source>
        <dbReference type="EMBL" id="KAF3529795.1"/>
    </source>
</evidence>
<comment type="caution">
    <text evidence="1">The sequence shown here is derived from an EMBL/GenBank/DDBJ whole genome shotgun (WGS) entry which is preliminary data.</text>
</comment>
<dbReference type="Proteomes" id="UP000266723">
    <property type="component" value="Unassembled WGS sequence"/>
</dbReference>
<organism evidence="1 2">
    <name type="scientific">Brassica cretica</name>
    <name type="common">Mustard</name>
    <dbReference type="NCBI Taxonomy" id="69181"/>
    <lineage>
        <taxon>Eukaryota</taxon>
        <taxon>Viridiplantae</taxon>
        <taxon>Streptophyta</taxon>
        <taxon>Embryophyta</taxon>
        <taxon>Tracheophyta</taxon>
        <taxon>Spermatophyta</taxon>
        <taxon>Magnoliopsida</taxon>
        <taxon>eudicotyledons</taxon>
        <taxon>Gunneridae</taxon>
        <taxon>Pentapetalae</taxon>
        <taxon>rosids</taxon>
        <taxon>malvids</taxon>
        <taxon>Brassicales</taxon>
        <taxon>Brassicaceae</taxon>
        <taxon>Brassiceae</taxon>
        <taxon>Brassica</taxon>
    </lineage>
</organism>
<keyword evidence="2" id="KW-1185">Reference proteome</keyword>
<gene>
    <name evidence="1" type="ORF">DY000_02041581</name>
</gene>
<proteinExistence type="predicted"/>
<name>A0ABQ7BCC0_BRACR</name>